<gene>
    <name evidence="1" type="ORF">KM842_07260</name>
</gene>
<evidence type="ECO:0000313" key="2">
    <source>
        <dbReference type="Proteomes" id="UP000681794"/>
    </source>
</evidence>
<reference evidence="1" key="1">
    <citation type="submission" date="2021-06" db="EMBL/GenBank/DDBJ databases">
        <authorList>
            <person name="Ellington A.J."/>
            <person name="Bryan N.C."/>
            <person name="Christner B.C."/>
            <person name="Reisch C.R."/>
        </authorList>
    </citation>
    <scope>NUCLEOTIDE SEQUENCE</scope>
    <source>
        <strain evidence="1">L6-1</strain>
    </source>
</reference>
<name>A0ACD1E829_9MICO</name>
<sequence>MLPSTIELREADQLVVRRLPRAVAVGLASANIATVAPTLGTDEFCVSGVRKVGVVRIAGHTVWLKPKTPVRRLFAMLGYARAGSAIWTEDDFGFEEDEDLVPALAHAFVRQASRALAGGPLRGYVTREDALPLVRGRWRIGDQLTRRGGQPLPVEVSFDDYVEDIVENQVLLTAATRLLRLPGVPADVLGALRRIVRVLDGASVIPVGAPVPVVRPDRRNARHRSALALASLVLTGSSVEQRAGSIVASGFLVDMWSVFEDFVSAALREAFKPYGGVLVSQYKSTLDVEGTVKIAPDLVWLVDGEVRACIDVKYKVEKHGQYPNADLYQLAAYCRRFGLGQGHLVYAAGGSAPIGTVGLLGGPVLRRSAVSLDLPSKWTLDGISQLVRDIADANGHGIACLDAQPEA</sequence>
<protein>
    <submittedName>
        <fullName evidence="1">McrC family protein</fullName>
    </submittedName>
</protein>
<keyword evidence="2" id="KW-1185">Reference proteome</keyword>
<accession>A0ACD1E829</accession>
<organism evidence="1 2">
    <name type="scientific">Curtobacterium aetherium</name>
    <dbReference type="NCBI Taxonomy" id="2841594"/>
    <lineage>
        <taxon>Bacteria</taxon>
        <taxon>Bacillati</taxon>
        <taxon>Actinomycetota</taxon>
        <taxon>Actinomycetes</taxon>
        <taxon>Micrococcales</taxon>
        <taxon>Microbacteriaceae</taxon>
        <taxon>Curtobacterium</taxon>
    </lineage>
</organism>
<dbReference type="Proteomes" id="UP000681794">
    <property type="component" value="Chromosome"/>
</dbReference>
<proteinExistence type="predicted"/>
<dbReference type="EMBL" id="CP076544">
    <property type="protein sequence ID" value="QWS34913.1"/>
    <property type="molecule type" value="Genomic_DNA"/>
</dbReference>
<evidence type="ECO:0000313" key="1">
    <source>
        <dbReference type="EMBL" id="QWS34913.1"/>
    </source>
</evidence>